<evidence type="ECO:0000313" key="4">
    <source>
        <dbReference type="Proteomes" id="UP000001861"/>
    </source>
</evidence>
<comment type="caution">
    <text evidence="3">The sequence shown here is derived from an EMBL/GenBank/DDBJ whole genome shotgun (WGS) entry which is preliminary data.</text>
</comment>
<organism evidence="3 4">
    <name type="scientific">Coprinopsis cinerea (strain Okayama-7 / 130 / ATCC MYA-4618 / FGSC 9003)</name>
    <name type="common">Inky cap fungus</name>
    <name type="synonym">Hormographiella aspergillata</name>
    <dbReference type="NCBI Taxonomy" id="240176"/>
    <lineage>
        <taxon>Eukaryota</taxon>
        <taxon>Fungi</taxon>
        <taxon>Dikarya</taxon>
        <taxon>Basidiomycota</taxon>
        <taxon>Agaricomycotina</taxon>
        <taxon>Agaricomycetes</taxon>
        <taxon>Agaricomycetidae</taxon>
        <taxon>Agaricales</taxon>
        <taxon>Agaricineae</taxon>
        <taxon>Psathyrellaceae</taxon>
        <taxon>Coprinopsis</taxon>
    </lineage>
</organism>
<feature type="compositionally biased region" description="Basic and acidic residues" evidence="2">
    <location>
        <begin position="329"/>
        <end position="348"/>
    </location>
</feature>
<feature type="region of interest" description="Disordered" evidence="2">
    <location>
        <begin position="1"/>
        <end position="71"/>
    </location>
</feature>
<protein>
    <recommendedName>
        <fullName evidence="5">HCP-like protein</fullName>
    </recommendedName>
</protein>
<reference evidence="3 4" key="1">
    <citation type="journal article" date="2010" name="Proc. Natl. Acad. Sci. U.S.A.">
        <title>Insights into evolution of multicellular fungi from the assembled chromosomes of the mushroom Coprinopsis cinerea (Coprinus cinereus).</title>
        <authorList>
            <person name="Stajich J.E."/>
            <person name="Wilke S.K."/>
            <person name="Ahren D."/>
            <person name="Au C.H."/>
            <person name="Birren B.W."/>
            <person name="Borodovsky M."/>
            <person name="Burns C."/>
            <person name="Canback B."/>
            <person name="Casselton L.A."/>
            <person name="Cheng C.K."/>
            <person name="Deng J."/>
            <person name="Dietrich F.S."/>
            <person name="Fargo D.C."/>
            <person name="Farman M.L."/>
            <person name="Gathman A.C."/>
            <person name="Goldberg J."/>
            <person name="Guigo R."/>
            <person name="Hoegger P.J."/>
            <person name="Hooker J.B."/>
            <person name="Huggins A."/>
            <person name="James T.Y."/>
            <person name="Kamada T."/>
            <person name="Kilaru S."/>
            <person name="Kodira C."/>
            <person name="Kues U."/>
            <person name="Kupfer D."/>
            <person name="Kwan H.S."/>
            <person name="Lomsadze A."/>
            <person name="Li W."/>
            <person name="Lilly W.W."/>
            <person name="Ma L.J."/>
            <person name="Mackey A.J."/>
            <person name="Manning G."/>
            <person name="Martin F."/>
            <person name="Muraguchi H."/>
            <person name="Natvig D.O."/>
            <person name="Palmerini H."/>
            <person name="Ramesh M.A."/>
            <person name="Rehmeyer C.J."/>
            <person name="Roe B.A."/>
            <person name="Shenoy N."/>
            <person name="Stanke M."/>
            <person name="Ter-Hovhannisyan V."/>
            <person name="Tunlid A."/>
            <person name="Velagapudi R."/>
            <person name="Vision T.J."/>
            <person name="Zeng Q."/>
            <person name="Zolan M.E."/>
            <person name="Pukkila P.J."/>
        </authorList>
    </citation>
    <scope>NUCLEOTIDE SEQUENCE [LARGE SCALE GENOMIC DNA]</scope>
    <source>
        <strain evidence="4">Okayama-7 / 130 / ATCC MYA-4618 / FGSC 9003</strain>
    </source>
</reference>
<dbReference type="EMBL" id="AACS02000009">
    <property type="protein sequence ID" value="EAU89084.2"/>
    <property type="molecule type" value="Genomic_DNA"/>
</dbReference>
<dbReference type="PANTHER" id="PTHR46430:SF2">
    <property type="entry name" value="CHITIN SYNTHASE REGULATORY FACTOR 4"/>
    <property type="match status" value="1"/>
</dbReference>
<feature type="compositionally biased region" description="Polar residues" evidence="2">
    <location>
        <begin position="47"/>
        <end position="62"/>
    </location>
</feature>
<dbReference type="SUPFAM" id="SSF81901">
    <property type="entry name" value="HCP-like"/>
    <property type="match status" value="1"/>
</dbReference>
<accession>A8NDA7</accession>
<evidence type="ECO:0000313" key="3">
    <source>
        <dbReference type="EMBL" id="EAU89084.2"/>
    </source>
</evidence>
<evidence type="ECO:0000256" key="2">
    <source>
        <dbReference type="SAM" id="MobiDB-lite"/>
    </source>
</evidence>
<sequence>MSYSSAPPRPPVPPDLRHELAQDRYAASSPLAAPRPQRIDPSIGHSLDSQAAPATSGFTMPTPSFGGPAGPISAPATTHDDSGWTPWNIARQTPLPPTPAPMTIAAHPPPPLPPPSSSNALTAELPSIKTLLEALPAIQQPQFDPSLKITWARDVLFLADRAHHLHLTLTTQGGTVPSLTDPIIGPMPFSALDPDLAQMLNAAVPMVLSIASPFPPGQPHSSSTSSQMEAWQAEAVYMRALFQSTGAFPAHIAHNPKSAFRDFETAARGGYAGAWFRLGRDYETFGDLKHARECFERGARLGVGINSKSNNANRHRPNPNTPSQHGRHSRSDTNARQEAPRHVCRDGDSGCESGG</sequence>
<dbReference type="InterPro" id="IPR011990">
    <property type="entry name" value="TPR-like_helical_dom_sf"/>
</dbReference>
<dbReference type="HOGENOM" id="CLU_780778_0_0_1"/>
<proteinExistence type="predicted"/>
<dbReference type="STRING" id="240176.A8NDA7"/>
<dbReference type="Gene3D" id="1.25.40.10">
    <property type="entry name" value="Tetratricopeptide repeat domain"/>
    <property type="match status" value="1"/>
</dbReference>
<dbReference type="InterPro" id="IPR051726">
    <property type="entry name" value="Chitin_Synth_Reg"/>
</dbReference>
<dbReference type="KEGG" id="cci:CC1G_13357"/>
<evidence type="ECO:0000256" key="1">
    <source>
        <dbReference type="ARBA" id="ARBA00022737"/>
    </source>
</evidence>
<dbReference type="OrthoDB" id="272077at2759"/>
<dbReference type="GeneID" id="6009224"/>
<dbReference type="AlphaFoldDB" id="A8NDA7"/>
<keyword evidence="4" id="KW-1185">Reference proteome</keyword>
<evidence type="ECO:0008006" key="5">
    <source>
        <dbReference type="Google" id="ProtNLM"/>
    </source>
</evidence>
<name>A8NDA7_COPC7</name>
<keyword evidence="1" id="KW-0677">Repeat</keyword>
<feature type="region of interest" description="Disordered" evidence="2">
    <location>
        <begin position="304"/>
        <end position="355"/>
    </location>
</feature>
<dbReference type="VEuPathDB" id="FungiDB:CC1G_13357"/>
<dbReference type="RefSeq" id="XP_001832734.2">
    <property type="nucleotide sequence ID" value="XM_001832682.2"/>
</dbReference>
<dbReference type="InParanoid" id="A8NDA7"/>
<dbReference type="PANTHER" id="PTHR46430">
    <property type="entry name" value="PROTEIN SKT5-RELATED"/>
    <property type="match status" value="1"/>
</dbReference>
<dbReference type="Proteomes" id="UP000001861">
    <property type="component" value="Unassembled WGS sequence"/>
</dbReference>
<dbReference type="eggNOG" id="KOG1550">
    <property type="taxonomic scope" value="Eukaryota"/>
</dbReference>
<gene>
    <name evidence="3" type="ORF">CC1G_13357</name>
</gene>